<proteinExistence type="predicted"/>
<dbReference type="InterPro" id="IPR011322">
    <property type="entry name" value="N-reg_PII-like_a/b"/>
</dbReference>
<name>A0A4P6LVL1_9FIRM</name>
<reference evidence="2 3" key="1">
    <citation type="submission" date="2019-01" db="EMBL/GenBank/DDBJ databases">
        <title>PMF-metabolizing Aryl O-demethylase.</title>
        <authorList>
            <person name="Kim M."/>
        </authorList>
    </citation>
    <scope>NUCLEOTIDE SEQUENCE [LARGE SCALE GENOMIC DNA]</scope>
    <source>
        <strain evidence="2 3">PMF1</strain>
    </source>
</reference>
<evidence type="ECO:0000313" key="3">
    <source>
        <dbReference type="Proteomes" id="UP000289794"/>
    </source>
</evidence>
<dbReference type="KEGG" id="bpro:PMF13cell1_01627"/>
<accession>A0A4P6LVL1</accession>
<dbReference type="RefSeq" id="WP_130180410.1">
    <property type="nucleotide sequence ID" value="NZ_CP035945.1"/>
</dbReference>
<evidence type="ECO:0000313" key="2">
    <source>
        <dbReference type="EMBL" id="QBE96089.1"/>
    </source>
</evidence>
<dbReference type="SUPFAM" id="SSF54913">
    <property type="entry name" value="GlnB-like"/>
    <property type="match status" value="1"/>
</dbReference>
<dbReference type="Proteomes" id="UP000289794">
    <property type="component" value="Chromosome"/>
</dbReference>
<feature type="compositionally biased region" description="Acidic residues" evidence="1">
    <location>
        <begin position="92"/>
        <end position="105"/>
    </location>
</feature>
<feature type="region of interest" description="Disordered" evidence="1">
    <location>
        <begin position="84"/>
        <end position="105"/>
    </location>
</feature>
<gene>
    <name evidence="2" type="ORF">PMF13cell1_01627</name>
</gene>
<evidence type="ECO:0000256" key="1">
    <source>
        <dbReference type="SAM" id="MobiDB-lite"/>
    </source>
</evidence>
<dbReference type="AlphaFoldDB" id="A0A4P6LVL1"/>
<sequence length="105" mass="11863">MFHKKKQEDEFEMVNLKTVYGIYEREALTGLLEENDIPYIAQGNSIGGYLTIVAGTSGSFGTDILVGKNVYERAKELMDSVNWDGLEKESEIPEEEWNTGEPPEE</sequence>
<dbReference type="EMBL" id="CP035945">
    <property type="protein sequence ID" value="QBE96089.1"/>
    <property type="molecule type" value="Genomic_DNA"/>
</dbReference>
<protein>
    <submittedName>
        <fullName evidence="2">Uncharacterized protein</fullName>
    </submittedName>
</protein>
<organism evidence="2 3">
    <name type="scientific">Blautia producta</name>
    <dbReference type="NCBI Taxonomy" id="33035"/>
    <lineage>
        <taxon>Bacteria</taxon>
        <taxon>Bacillati</taxon>
        <taxon>Bacillota</taxon>
        <taxon>Clostridia</taxon>
        <taxon>Lachnospirales</taxon>
        <taxon>Lachnospiraceae</taxon>
        <taxon>Blautia</taxon>
    </lineage>
</organism>